<reference evidence="1 2" key="1">
    <citation type="journal article" date="2021" name="Elife">
        <title>Chloroplast acquisition without the gene transfer in kleptoplastic sea slugs, Plakobranchus ocellatus.</title>
        <authorList>
            <person name="Maeda T."/>
            <person name="Takahashi S."/>
            <person name="Yoshida T."/>
            <person name="Shimamura S."/>
            <person name="Takaki Y."/>
            <person name="Nagai Y."/>
            <person name="Toyoda A."/>
            <person name="Suzuki Y."/>
            <person name="Arimoto A."/>
            <person name="Ishii H."/>
            <person name="Satoh N."/>
            <person name="Nishiyama T."/>
            <person name="Hasebe M."/>
            <person name="Maruyama T."/>
            <person name="Minagawa J."/>
            <person name="Obokata J."/>
            <person name="Shigenobu S."/>
        </authorList>
    </citation>
    <scope>NUCLEOTIDE SEQUENCE [LARGE SCALE GENOMIC DNA]</scope>
</reference>
<name>A0AAV4FDT8_9GAST</name>
<proteinExistence type="predicted"/>
<protein>
    <submittedName>
        <fullName evidence="1">Uncharacterized protein</fullName>
    </submittedName>
</protein>
<keyword evidence="2" id="KW-1185">Reference proteome</keyword>
<evidence type="ECO:0000313" key="1">
    <source>
        <dbReference type="EMBL" id="GFR70535.1"/>
    </source>
</evidence>
<comment type="caution">
    <text evidence="1">The sequence shown here is derived from an EMBL/GenBank/DDBJ whole genome shotgun (WGS) entry which is preliminary data.</text>
</comment>
<dbReference type="Proteomes" id="UP000762676">
    <property type="component" value="Unassembled WGS sequence"/>
</dbReference>
<organism evidence="1 2">
    <name type="scientific">Elysia marginata</name>
    <dbReference type="NCBI Taxonomy" id="1093978"/>
    <lineage>
        <taxon>Eukaryota</taxon>
        <taxon>Metazoa</taxon>
        <taxon>Spiralia</taxon>
        <taxon>Lophotrochozoa</taxon>
        <taxon>Mollusca</taxon>
        <taxon>Gastropoda</taxon>
        <taxon>Heterobranchia</taxon>
        <taxon>Euthyneura</taxon>
        <taxon>Panpulmonata</taxon>
        <taxon>Sacoglossa</taxon>
        <taxon>Placobranchoidea</taxon>
        <taxon>Plakobranchidae</taxon>
        <taxon>Elysia</taxon>
    </lineage>
</organism>
<evidence type="ECO:0000313" key="2">
    <source>
        <dbReference type="Proteomes" id="UP000762676"/>
    </source>
</evidence>
<sequence>MIRHFKITENVTKKLGTHCKKNWSYQASLADYLGQRGRVVSVFDLRSRGRGFDHAIALGKKFTLTFPSPPTCKLGTCLKAVLEILEILVFEHLTGGRTVMQYELNLLWCV</sequence>
<accession>A0AAV4FDT8</accession>
<gene>
    <name evidence="1" type="ORF">ElyMa_000331300</name>
</gene>
<dbReference type="EMBL" id="BMAT01000656">
    <property type="protein sequence ID" value="GFR70535.1"/>
    <property type="molecule type" value="Genomic_DNA"/>
</dbReference>
<dbReference type="AlphaFoldDB" id="A0AAV4FDT8"/>